<keyword evidence="1" id="KW-0812">Transmembrane</keyword>
<proteinExistence type="predicted"/>
<evidence type="ECO:0000313" key="4">
    <source>
        <dbReference type="Proteomes" id="UP000515570"/>
    </source>
</evidence>
<feature type="domain" description="YdbS-like PH" evidence="2">
    <location>
        <begin position="75"/>
        <end position="153"/>
    </location>
</feature>
<dbReference type="InterPro" id="IPR014529">
    <property type="entry name" value="UCP026631"/>
</dbReference>
<keyword evidence="1" id="KW-0472">Membrane</keyword>
<feature type="domain" description="YdbS-like PH" evidence="2">
    <location>
        <begin position="234"/>
        <end position="301"/>
    </location>
</feature>
<reference evidence="3 4" key="1">
    <citation type="submission" date="2020-07" db="EMBL/GenBank/DDBJ databases">
        <title>non toxigenic Corynebacterium sp. nov from a clinical source.</title>
        <authorList>
            <person name="Bernier A.-M."/>
            <person name="Bernard K."/>
        </authorList>
    </citation>
    <scope>NUCLEOTIDE SEQUENCE [LARGE SCALE GENOMIC DNA]</scope>
    <source>
        <strain evidence="4">NML 93-0612</strain>
    </source>
</reference>
<feature type="transmembrane region" description="Helical" evidence="1">
    <location>
        <begin position="196"/>
        <end position="222"/>
    </location>
</feature>
<protein>
    <submittedName>
        <fullName evidence="3">PH domain-containing protein</fullName>
    </submittedName>
</protein>
<dbReference type="PANTHER" id="PTHR34473:SF2">
    <property type="entry name" value="UPF0699 TRANSMEMBRANE PROTEIN YDBT"/>
    <property type="match status" value="1"/>
</dbReference>
<feature type="transmembrane region" description="Helical" evidence="1">
    <location>
        <begin position="50"/>
        <end position="70"/>
    </location>
</feature>
<dbReference type="RefSeq" id="WP_182386859.1">
    <property type="nucleotide sequence ID" value="NZ_CP059833.1"/>
</dbReference>
<dbReference type="PIRSF" id="PIRSF026631">
    <property type="entry name" value="UCP026631"/>
    <property type="match status" value="1"/>
</dbReference>
<name>A0A7G5FHF3_9CORY</name>
<evidence type="ECO:0000259" key="2">
    <source>
        <dbReference type="Pfam" id="PF03703"/>
    </source>
</evidence>
<keyword evidence="1" id="KW-1133">Transmembrane helix</keyword>
<dbReference type="Pfam" id="PF03703">
    <property type="entry name" value="bPH_2"/>
    <property type="match status" value="3"/>
</dbReference>
<dbReference type="Proteomes" id="UP000515570">
    <property type="component" value="Chromosome"/>
</dbReference>
<gene>
    <name evidence="3" type="ORF">HW450_04825</name>
</gene>
<dbReference type="PANTHER" id="PTHR34473">
    <property type="entry name" value="UPF0699 TRANSMEMBRANE PROTEIN YDBS"/>
    <property type="match status" value="1"/>
</dbReference>
<evidence type="ECO:0000256" key="1">
    <source>
        <dbReference type="SAM" id="Phobius"/>
    </source>
</evidence>
<feature type="domain" description="YdbS-like PH" evidence="2">
    <location>
        <begin position="356"/>
        <end position="428"/>
    </location>
</feature>
<dbReference type="EMBL" id="CP059833">
    <property type="protein sequence ID" value="QMV86044.1"/>
    <property type="molecule type" value="Genomic_DNA"/>
</dbReference>
<keyword evidence="4" id="KW-1185">Reference proteome</keyword>
<dbReference type="AlphaFoldDB" id="A0A7G5FHF3"/>
<feature type="transmembrane region" description="Helical" evidence="1">
    <location>
        <begin position="16"/>
        <end position="43"/>
    </location>
</feature>
<dbReference type="InterPro" id="IPR005182">
    <property type="entry name" value="YdbS-like_PH"/>
</dbReference>
<accession>A0A7G5FHF3</accession>
<evidence type="ECO:0000313" key="3">
    <source>
        <dbReference type="EMBL" id="QMV86044.1"/>
    </source>
</evidence>
<organism evidence="3 4">
    <name type="scientific">Corynebacterium hindlerae</name>
    <dbReference type="NCBI Taxonomy" id="699041"/>
    <lineage>
        <taxon>Bacteria</taxon>
        <taxon>Bacillati</taxon>
        <taxon>Actinomycetota</taxon>
        <taxon>Actinomycetes</taxon>
        <taxon>Mycobacteriales</taxon>
        <taxon>Corynebacteriaceae</taxon>
        <taxon>Corynebacterium</taxon>
    </lineage>
</organism>
<sequence>MTDFCPVHRATPLLKFWTAILAFFAIAIANLNGSALLGISAFFTGEMQHLLWLLAAVAGFALLCAVVWWGSGLWWKAMGYRLDAEEVQVKHGVLSTNLRTARFDRIQAVDVVEPVIARIFRVAKVRIETAGGQGSALEILYLSKPEAERVRSEILSRISTTPLAEEPQAAAFIPTIPIQHSIIAAALHPATVLLLIALPLLVVPGAAGAALPLLAAAGPWLWNVVDSSWRFTGTLHDATLNVTYGLADKRKQTIPLGRIHGVKVVQPILWRRFGWWKVMISVAGYGAADKQSGTTTVLPVGSRELALKVAATLGPATGEELDGVVKPEAAERPQYRSPRRARWVSPIDWKQQAVTVLGERAVVIHAGRFSHRMSMVAPEHIQELSLVRGPIAQVLGIATLRLDMVPGPVMMSAQQLAVSDATELLDQLRHRKLPELYSSTT</sequence>